<dbReference type="CDD" id="cd00093">
    <property type="entry name" value="HTH_XRE"/>
    <property type="match status" value="1"/>
</dbReference>
<evidence type="ECO:0000313" key="3">
    <source>
        <dbReference type="EMBL" id="PRY31033.1"/>
    </source>
</evidence>
<organism evidence="3 4">
    <name type="scientific">Umezawaea tangerina</name>
    <dbReference type="NCBI Taxonomy" id="84725"/>
    <lineage>
        <taxon>Bacteria</taxon>
        <taxon>Bacillati</taxon>
        <taxon>Actinomycetota</taxon>
        <taxon>Actinomycetes</taxon>
        <taxon>Pseudonocardiales</taxon>
        <taxon>Pseudonocardiaceae</taxon>
        <taxon>Umezawaea</taxon>
    </lineage>
</organism>
<dbReference type="OrthoDB" id="9794834at2"/>
<protein>
    <submittedName>
        <fullName evidence="3">Zn-dependent peptidase ImmA (M78 family)</fullName>
    </submittedName>
</protein>
<dbReference type="AlphaFoldDB" id="A0A2T0SCI7"/>
<dbReference type="GO" id="GO:0003677">
    <property type="term" value="F:DNA binding"/>
    <property type="evidence" value="ECO:0007669"/>
    <property type="project" value="InterPro"/>
</dbReference>
<dbReference type="PANTHER" id="PTHR43236">
    <property type="entry name" value="ANTITOXIN HIGA1"/>
    <property type="match status" value="1"/>
</dbReference>
<dbReference type="InterPro" id="IPR052345">
    <property type="entry name" value="Rad_response_metalloprotease"/>
</dbReference>
<dbReference type="PANTHER" id="PTHR43236:SF1">
    <property type="entry name" value="BLL7220 PROTEIN"/>
    <property type="match status" value="1"/>
</dbReference>
<comment type="caution">
    <text evidence="3">The sequence shown here is derived from an EMBL/GenBank/DDBJ whole genome shotgun (WGS) entry which is preliminary data.</text>
</comment>
<proteinExistence type="inferred from homology"/>
<evidence type="ECO:0000259" key="2">
    <source>
        <dbReference type="PROSITE" id="PS50943"/>
    </source>
</evidence>
<dbReference type="InterPro" id="IPR001387">
    <property type="entry name" value="Cro/C1-type_HTH"/>
</dbReference>
<dbReference type="InterPro" id="IPR010982">
    <property type="entry name" value="Lambda_DNA-bd_dom_sf"/>
</dbReference>
<dbReference type="EMBL" id="PVTF01000023">
    <property type="protein sequence ID" value="PRY31033.1"/>
    <property type="molecule type" value="Genomic_DNA"/>
</dbReference>
<dbReference type="PROSITE" id="PS50943">
    <property type="entry name" value="HTH_CROC1"/>
    <property type="match status" value="1"/>
</dbReference>
<dbReference type="RefSeq" id="WP_106196692.1">
    <property type="nucleotide sequence ID" value="NZ_PVTF01000023.1"/>
</dbReference>
<keyword evidence="4" id="KW-1185">Reference proteome</keyword>
<evidence type="ECO:0000313" key="4">
    <source>
        <dbReference type="Proteomes" id="UP000239494"/>
    </source>
</evidence>
<feature type="domain" description="HTH cro/C1-type" evidence="2">
    <location>
        <begin position="7"/>
        <end position="61"/>
    </location>
</feature>
<dbReference type="SUPFAM" id="SSF47413">
    <property type="entry name" value="lambda repressor-like DNA-binding domains"/>
    <property type="match status" value="1"/>
</dbReference>
<dbReference type="InterPro" id="IPR010359">
    <property type="entry name" value="IrrE_HExxH"/>
</dbReference>
<reference evidence="3 4" key="1">
    <citation type="submission" date="2018-03" db="EMBL/GenBank/DDBJ databases">
        <title>Genomic Encyclopedia of Archaeal and Bacterial Type Strains, Phase II (KMG-II): from individual species to whole genera.</title>
        <authorList>
            <person name="Goeker M."/>
        </authorList>
    </citation>
    <scope>NUCLEOTIDE SEQUENCE [LARGE SCALE GENOMIC DNA]</scope>
    <source>
        <strain evidence="3 4">DSM 44720</strain>
    </source>
</reference>
<comment type="similarity">
    <text evidence="1">Belongs to the short-chain fatty acyl-CoA assimilation regulator (ScfR) family.</text>
</comment>
<name>A0A2T0SCI7_9PSEU</name>
<dbReference type="Pfam" id="PF06114">
    <property type="entry name" value="Peptidase_M78"/>
    <property type="match status" value="1"/>
</dbReference>
<dbReference type="Gene3D" id="1.10.10.2910">
    <property type="match status" value="1"/>
</dbReference>
<gene>
    <name evidence="3" type="ORF">CLV43_123135</name>
</gene>
<dbReference type="Proteomes" id="UP000239494">
    <property type="component" value="Unassembled WGS sequence"/>
</dbReference>
<dbReference type="SMART" id="SM00530">
    <property type="entry name" value="HTH_XRE"/>
    <property type="match status" value="1"/>
</dbReference>
<evidence type="ECO:0000256" key="1">
    <source>
        <dbReference type="ARBA" id="ARBA00007227"/>
    </source>
</evidence>
<dbReference type="Gene3D" id="1.10.260.40">
    <property type="entry name" value="lambda repressor-like DNA-binding domains"/>
    <property type="match status" value="1"/>
</dbReference>
<dbReference type="Pfam" id="PF13560">
    <property type="entry name" value="HTH_31"/>
    <property type="match status" value="1"/>
</dbReference>
<sequence>MLTASRLVLARKRRGLSAGALARVVGVSAASIGDYERGRRQPDARRTAALAEALGFPVGFLEAPDEDELPVGAVAFRAAGRVPAVRRDAAVAVGRLAIGVNRWLERTFSLPTADVPTLDHPDPETAAEMVRARWRLGTGVAPNVVHLLEAHGVRVFSLPADCAEVDAFSFRSGGTPYVFLNPTTSGERGRFDAAHELGHLVLHGNGRPVDAEEQANAFAGAFLMPRAGVVASVPRGPVTEQVLGHRARWRVSALALTYRLRDMGLLTAEQYGAVCAELSGRGYRIAEPDGVVAREGSLLLAKVFRVLRERGTTPQQVARELLLDGAELDGLLFGLVLTVLPGARRTSARQGRLSLVR</sequence>
<accession>A0A2T0SCI7</accession>